<evidence type="ECO:0000313" key="2">
    <source>
        <dbReference type="Proteomes" id="UP000295192"/>
    </source>
</evidence>
<proteinExistence type="predicted"/>
<dbReference type="PANTHER" id="PTHR10367">
    <property type="entry name" value="MRNA-CAPPING ENZYME"/>
    <property type="match status" value="1"/>
</dbReference>
<dbReference type="PANTHER" id="PTHR10367:SF9">
    <property type="entry name" value="DUAL-SPECIFICITY PHOSPHATASE 11 (RNA_RNP COMPLEX 1-INTERACTING)"/>
    <property type="match status" value="1"/>
</dbReference>
<dbReference type="InterPro" id="IPR051029">
    <property type="entry name" value="mRNA_Capping_Enz/RNA_Phosphat"/>
</dbReference>
<name>A0A484B1D7_DRONA</name>
<sequence>MGKAIPDRWLNYRPIGERIAGTRFIAFKVPLRKNINESVDDEQLRLAPHSLLESVPNLGLIVDLTNTNRYYNPQASLLL</sequence>
<dbReference type="OrthoDB" id="428974at2759"/>
<dbReference type="AlphaFoldDB" id="A0A484B1D7"/>
<protein>
    <submittedName>
        <fullName evidence="1">Uncharacterized protein</fullName>
    </submittedName>
</protein>
<dbReference type="InterPro" id="IPR029021">
    <property type="entry name" value="Prot-tyrosine_phosphatase-like"/>
</dbReference>
<dbReference type="OMA" id="SIPDRWI"/>
<keyword evidence="2" id="KW-1185">Reference proteome</keyword>
<dbReference type="GO" id="GO:0004651">
    <property type="term" value="F:polynucleotide 5'-phosphatase activity"/>
    <property type="evidence" value="ECO:0007669"/>
    <property type="project" value="TreeGrafter"/>
</dbReference>
<organism evidence="1 2">
    <name type="scientific">Drosophila navojoa</name>
    <name type="common">Fruit fly</name>
    <dbReference type="NCBI Taxonomy" id="7232"/>
    <lineage>
        <taxon>Eukaryota</taxon>
        <taxon>Metazoa</taxon>
        <taxon>Ecdysozoa</taxon>
        <taxon>Arthropoda</taxon>
        <taxon>Hexapoda</taxon>
        <taxon>Insecta</taxon>
        <taxon>Pterygota</taxon>
        <taxon>Neoptera</taxon>
        <taxon>Endopterygota</taxon>
        <taxon>Diptera</taxon>
        <taxon>Brachycera</taxon>
        <taxon>Muscomorpha</taxon>
        <taxon>Ephydroidea</taxon>
        <taxon>Drosophilidae</taxon>
        <taxon>Drosophila</taxon>
    </lineage>
</organism>
<dbReference type="EMBL" id="LSRL02000326">
    <property type="protein sequence ID" value="TDG41615.1"/>
    <property type="molecule type" value="Genomic_DNA"/>
</dbReference>
<reference evidence="1 2" key="1">
    <citation type="journal article" date="2019" name="J. Hered.">
        <title>An Improved Genome Assembly for Drosophila navojoa, the Basal Species in the mojavensis Cluster.</title>
        <authorList>
            <person name="Vanderlinde T."/>
            <person name="Dupim E.G."/>
            <person name="Nazario-Yepiz N.O."/>
            <person name="Carvalho A.B."/>
        </authorList>
    </citation>
    <scope>NUCLEOTIDE SEQUENCE [LARGE SCALE GENOMIC DNA]</scope>
    <source>
        <strain evidence="1">Navoj_Jal97</strain>
        <tissue evidence="1">Whole organism</tissue>
    </source>
</reference>
<gene>
    <name evidence="1" type="ORF">AWZ03_011968</name>
</gene>
<dbReference type="SUPFAM" id="SSF52799">
    <property type="entry name" value="(Phosphotyrosine protein) phosphatases II"/>
    <property type="match status" value="1"/>
</dbReference>
<dbReference type="Proteomes" id="UP000295192">
    <property type="component" value="Unassembled WGS sequence"/>
</dbReference>
<dbReference type="Gene3D" id="3.90.190.10">
    <property type="entry name" value="Protein tyrosine phosphatase superfamily"/>
    <property type="match status" value="1"/>
</dbReference>
<dbReference type="STRING" id="7232.A0A484B1D7"/>
<accession>A0A484B1D7</accession>
<comment type="caution">
    <text evidence="1">The sequence shown here is derived from an EMBL/GenBank/DDBJ whole genome shotgun (WGS) entry which is preliminary data.</text>
</comment>
<evidence type="ECO:0000313" key="1">
    <source>
        <dbReference type="EMBL" id="TDG41615.1"/>
    </source>
</evidence>